<dbReference type="InterPro" id="IPR032623">
    <property type="entry name" value="FecR_N"/>
</dbReference>
<feature type="domain" description="FecR protein" evidence="1">
    <location>
        <begin position="120"/>
        <end position="194"/>
    </location>
</feature>
<protein>
    <submittedName>
        <fullName evidence="3">Anti-FecI sigma factor, FecR</fullName>
    </submittedName>
</protein>
<dbReference type="RefSeq" id="WP_085787414.1">
    <property type="nucleotide sequence ID" value="NZ_CP019938.1"/>
</dbReference>
<dbReference type="PANTHER" id="PTHR30273">
    <property type="entry name" value="PERIPLASMIC SIGNAL SENSOR AND SIGMA FACTOR ACTIVATOR FECR-RELATED"/>
    <property type="match status" value="1"/>
</dbReference>
<dbReference type="GO" id="GO:0016989">
    <property type="term" value="F:sigma factor antagonist activity"/>
    <property type="evidence" value="ECO:0007669"/>
    <property type="project" value="TreeGrafter"/>
</dbReference>
<sequence>MARQDSVTVGRPAVDGGPDEASAWIALLVSGRATAQDAADLRAWQAASPENAAAYQAALRVWHDVGPALAQSGAAVGARRAVSRRAVLRGGVGLALAVGGAGVASQVLGLGPFGDGAAHVVGVGGRADLRLQDGSAVVLDGGSRMTPEMDSGARGMHLLAGAAQVQVAAEASQPFALRARDWRAIAAPGAEIAVVLGAQSDCIECLSGDLAVAGIAVPAGHRMVRSADDVYRIEAAPPEAMAAWRAGYLVFQDRPLADVVADINRHRRGRIVVMRAGADAMRVSGVFHLQRPDEILPQIKSVLGFQTITLPGLTLIT</sequence>
<evidence type="ECO:0000259" key="2">
    <source>
        <dbReference type="Pfam" id="PF16220"/>
    </source>
</evidence>
<dbReference type="OrthoDB" id="636724at2"/>
<evidence type="ECO:0000259" key="1">
    <source>
        <dbReference type="Pfam" id="PF04773"/>
    </source>
</evidence>
<dbReference type="Pfam" id="PF04773">
    <property type="entry name" value="FecR"/>
    <property type="match status" value="1"/>
</dbReference>
<dbReference type="AlphaFoldDB" id="A0A1W6P301"/>
<gene>
    <name evidence="3" type="ORF">BVG79_p1000022</name>
</gene>
<accession>A0A1W6P301</accession>
<dbReference type="InterPro" id="IPR012373">
    <property type="entry name" value="Ferrdict_sens_TM"/>
</dbReference>
<name>A0A1W6P301_9RHOB</name>
<proteinExistence type="predicted"/>
<dbReference type="PANTHER" id="PTHR30273:SF2">
    <property type="entry name" value="PROTEIN FECR"/>
    <property type="match status" value="1"/>
</dbReference>
<reference evidence="3 4" key="1">
    <citation type="submission" date="2017-02" db="EMBL/GenBank/DDBJ databases">
        <title>Ketogulonicigenium robustum SPU B003 Genome sequencing and assembly.</title>
        <authorList>
            <person name="Li Y."/>
            <person name="Liu L."/>
            <person name="Wang C."/>
            <person name="Zhang M."/>
            <person name="Zhang T."/>
            <person name="Zhang Y."/>
        </authorList>
    </citation>
    <scope>NUCLEOTIDE SEQUENCE [LARGE SCALE GENOMIC DNA]</scope>
    <source>
        <strain evidence="3 4">SPU_B003</strain>
        <plasmid evidence="3 4">unnamed1</plasmid>
    </source>
</reference>
<evidence type="ECO:0000313" key="4">
    <source>
        <dbReference type="Proteomes" id="UP000242447"/>
    </source>
</evidence>
<geneLocation type="plasmid" evidence="3">
    <name>unnamed1</name>
</geneLocation>
<keyword evidence="4" id="KW-1185">Reference proteome</keyword>
<dbReference type="Proteomes" id="UP000242447">
    <property type="component" value="Plasmid unnamed1"/>
</dbReference>
<dbReference type="PIRSF" id="PIRSF018266">
    <property type="entry name" value="FecR"/>
    <property type="match status" value="1"/>
</dbReference>
<keyword evidence="3" id="KW-0614">Plasmid</keyword>
<dbReference type="KEGG" id="kro:BVG79_p1000022"/>
<dbReference type="Pfam" id="PF16220">
    <property type="entry name" value="DUF4880"/>
    <property type="match status" value="1"/>
</dbReference>
<feature type="domain" description="FecR N-terminal" evidence="2">
    <location>
        <begin position="19"/>
        <end position="60"/>
    </location>
</feature>
<evidence type="ECO:0000313" key="3">
    <source>
        <dbReference type="EMBL" id="ARO15824.1"/>
    </source>
</evidence>
<dbReference type="Gene3D" id="2.60.120.1440">
    <property type="match status" value="1"/>
</dbReference>
<dbReference type="InterPro" id="IPR006860">
    <property type="entry name" value="FecR"/>
</dbReference>
<dbReference type="EMBL" id="CP019938">
    <property type="protein sequence ID" value="ARO15824.1"/>
    <property type="molecule type" value="Genomic_DNA"/>
</dbReference>
<dbReference type="Gene3D" id="3.55.50.30">
    <property type="match status" value="1"/>
</dbReference>
<organism evidence="3 4">
    <name type="scientific">Ketogulonicigenium robustum</name>
    <dbReference type="NCBI Taxonomy" id="92947"/>
    <lineage>
        <taxon>Bacteria</taxon>
        <taxon>Pseudomonadati</taxon>
        <taxon>Pseudomonadota</taxon>
        <taxon>Alphaproteobacteria</taxon>
        <taxon>Rhodobacterales</taxon>
        <taxon>Roseobacteraceae</taxon>
        <taxon>Ketogulonicigenium</taxon>
    </lineage>
</organism>